<evidence type="ECO:0000313" key="12">
    <source>
        <dbReference type="EMBL" id="KAK3296372.1"/>
    </source>
</evidence>
<dbReference type="InterPro" id="IPR034003">
    <property type="entry name" value="ABCG_PDR_2"/>
</dbReference>
<dbReference type="CDD" id="cd03233">
    <property type="entry name" value="ABCG_PDR_domain1"/>
    <property type="match status" value="1"/>
</dbReference>
<keyword evidence="3" id="KW-0813">Transport</keyword>
<evidence type="ECO:0000256" key="2">
    <source>
        <dbReference type="ARBA" id="ARBA00006012"/>
    </source>
</evidence>
<feature type="transmembrane region" description="Helical" evidence="10">
    <location>
        <begin position="1247"/>
        <end position="1266"/>
    </location>
</feature>
<feature type="transmembrane region" description="Helical" evidence="10">
    <location>
        <begin position="1187"/>
        <end position="1208"/>
    </location>
</feature>
<feature type="transmembrane region" description="Helical" evidence="10">
    <location>
        <begin position="546"/>
        <end position="568"/>
    </location>
</feature>
<feature type="transmembrane region" description="Helical" evidence="10">
    <location>
        <begin position="1071"/>
        <end position="1094"/>
    </location>
</feature>
<evidence type="ECO:0000259" key="11">
    <source>
        <dbReference type="PROSITE" id="PS50893"/>
    </source>
</evidence>
<dbReference type="SMART" id="SM00382">
    <property type="entry name" value="AAA"/>
    <property type="match status" value="2"/>
</dbReference>
<keyword evidence="6" id="KW-0067">ATP-binding</keyword>
<feature type="domain" description="ABC transporter" evidence="11">
    <location>
        <begin position="736"/>
        <end position="979"/>
    </location>
</feature>
<evidence type="ECO:0000256" key="7">
    <source>
        <dbReference type="ARBA" id="ARBA00022989"/>
    </source>
</evidence>
<dbReference type="InterPro" id="IPR010929">
    <property type="entry name" value="PDR_CDR_ABC"/>
</dbReference>
<name>A0AAE0LSY7_9PEZI</name>
<dbReference type="EMBL" id="JAUEPN010000004">
    <property type="protein sequence ID" value="KAK3296372.1"/>
    <property type="molecule type" value="Genomic_DNA"/>
</dbReference>
<dbReference type="SUPFAM" id="SSF52540">
    <property type="entry name" value="P-loop containing nucleoside triphosphate hydrolases"/>
    <property type="match status" value="2"/>
</dbReference>
<keyword evidence="13" id="KW-1185">Reference proteome</keyword>
<sequence length="1377" mass="152948">MAQVNEQGSKASELSVLFRDLDVFGSGSALQLQETVDSVLLAPLRVGDLFSRKKEHRHILHGFNGLLKSGELLAVLGRPGSGCSTFLKSVCGELNGLTVGKGSTVHYNGATQTQMEKEFKGEVIYNQEVDKHFPHLTVGQTLEFAAGMRTPAQRIQDMPREEYFQYIARVVMAIFGLSHTYHTKVGDDYVRGVSGGERKRVSIAEMMVAGSPICAWDNSTRGLDSTSALKFVQALRLSSDLGKHAHAVAMYQASQAIYDVFDKATVLYDGRQIYFGPANAAKAFFERQGWHCPPRQTTGDFLTSVTNPDERIPRPGMEHKVPRTPEDFERYWRGSPEFAALQADMARHDAAFEGDRRAESIAALRAKKQHCQAKHARPGSPYRLSVAMQVRLNTKRAYRRVWNNLPATATNIGSNLILALIIGSIFFGNPDATVGFEGKGSVLFMAILLNALTAIAEIDSLYAQRPIVEKHASYAFYHPATEAAAGIVADIPVKFASAVVFNLIVYFLAGLRRTPDQFFLFFLVSFVATFVMSAVFRTLAAITKTVAQAMALAGVLVLALVMYTGYIIPVPQMHPWFSWIRWLNPIYYAFEILIANEFHGREFTCSAIFPPYSPLIGDSWICASTGAVAGRRTVSGDAYIAAMYGYEYSHVWRNFGILVAFLVGFMAIYLAAVELNSSVASTAEALVFPRWDIPAHLDPKRRGKDEETSGNTRGTDVEHGTQNPNGGSIEAQTEVFTWRDVVYDIDVKEGKRRLLDNVSGWVKPGTLTALMGASGAGKTTLLDVLAQRTSVGVVTGDMLVSGRPFGADFQRQTGYVQQQDLHLDTATVRESLRFSAMLRRPKSVSKKEKFEFVEEVIKMLGMEEYANAIVGIPGEGLNVEQRKLLTIGVELVAKPKLLLFLDEPTSGLDSQSAWAICVFLRKLADAGQAVLCTIHQPNALLFQQFDRLLFLAKGGKTVYFGDIGKNSQSLLGYFEKNGSRPCGDDENPAEFMLEIVAEGVNRDGEDWHSVWKGSQEYNGVRAELERIHEQGKTNQEVDSGSHGGAASEFAMPFSSQVWAVTQRIFQQYWRMPGYVLSKLLLGIMSGLFIGFTFWKAEETQAGMRNVVFSVFMVTTIFTTLVQQIQPLFITQRSLYEVRERPSKAYSWKAFLIANIVVEIPYQILTGILAFASFYYPVVGIQDSTRQGLVLLLIIQLFIYASAFAHMTIAALPDAQAAAGIVILLTMMSTIFSGVLQTKVALPGFWTFMYYVSPFTYWISGIVSTVLHDREVVCSAAENLVFNPPPNTTCAEYLMPLANVTQGTLQNPYDREACRYCAFDVADQYLESVDIFWADRWRNFGIMWAYILFDIAVAIGVYYLFRVKGRGIQGLFKKVKKN</sequence>
<feature type="compositionally biased region" description="Polar residues" evidence="9">
    <location>
        <begin position="709"/>
        <end position="728"/>
    </location>
</feature>
<reference evidence="12" key="1">
    <citation type="journal article" date="2023" name="Mol. Phylogenet. Evol.">
        <title>Genome-scale phylogeny and comparative genomics of the fungal order Sordariales.</title>
        <authorList>
            <person name="Hensen N."/>
            <person name="Bonometti L."/>
            <person name="Westerberg I."/>
            <person name="Brannstrom I.O."/>
            <person name="Guillou S."/>
            <person name="Cros-Aarteil S."/>
            <person name="Calhoun S."/>
            <person name="Haridas S."/>
            <person name="Kuo A."/>
            <person name="Mondo S."/>
            <person name="Pangilinan J."/>
            <person name="Riley R."/>
            <person name="LaButti K."/>
            <person name="Andreopoulos B."/>
            <person name="Lipzen A."/>
            <person name="Chen C."/>
            <person name="Yan M."/>
            <person name="Daum C."/>
            <person name="Ng V."/>
            <person name="Clum A."/>
            <person name="Steindorff A."/>
            <person name="Ohm R.A."/>
            <person name="Martin F."/>
            <person name="Silar P."/>
            <person name="Natvig D.O."/>
            <person name="Lalanne C."/>
            <person name="Gautier V."/>
            <person name="Ament-Velasquez S.L."/>
            <person name="Kruys A."/>
            <person name="Hutchinson M.I."/>
            <person name="Powell A.J."/>
            <person name="Barry K."/>
            <person name="Miller A.N."/>
            <person name="Grigoriev I.V."/>
            <person name="Debuchy R."/>
            <person name="Gladieux P."/>
            <person name="Hiltunen Thoren M."/>
            <person name="Johannesson H."/>
        </authorList>
    </citation>
    <scope>NUCLEOTIDE SEQUENCE</scope>
    <source>
        <strain evidence="12">CBS 168.71</strain>
    </source>
</reference>
<feature type="transmembrane region" description="Helical" evidence="10">
    <location>
        <begin position="1341"/>
        <end position="1360"/>
    </location>
</feature>
<organism evidence="12 13">
    <name type="scientific">Chaetomium fimeti</name>
    <dbReference type="NCBI Taxonomy" id="1854472"/>
    <lineage>
        <taxon>Eukaryota</taxon>
        <taxon>Fungi</taxon>
        <taxon>Dikarya</taxon>
        <taxon>Ascomycota</taxon>
        <taxon>Pezizomycotina</taxon>
        <taxon>Sordariomycetes</taxon>
        <taxon>Sordariomycetidae</taxon>
        <taxon>Sordariales</taxon>
        <taxon>Chaetomiaceae</taxon>
        <taxon>Chaetomium</taxon>
    </lineage>
</organism>
<dbReference type="InterPro" id="IPR027417">
    <property type="entry name" value="P-loop_NTPase"/>
</dbReference>
<feature type="transmembrane region" description="Helical" evidence="10">
    <location>
        <begin position="1106"/>
        <end position="1129"/>
    </location>
</feature>
<keyword evidence="7 10" id="KW-1133">Transmembrane helix</keyword>
<dbReference type="InterPro" id="IPR043926">
    <property type="entry name" value="ABCG_dom"/>
</dbReference>
<dbReference type="GO" id="GO:0005524">
    <property type="term" value="F:ATP binding"/>
    <property type="evidence" value="ECO:0007669"/>
    <property type="project" value="UniProtKB-KW"/>
</dbReference>
<dbReference type="RefSeq" id="XP_062659886.1">
    <property type="nucleotide sequence ID" value="XM_062801711.1"/>
</dbReference>
<protein>
    <submittedName>
        <fullName evidence="12">ABC-2 type transporter-domain-containing protein</fullName>
    </submittedName>
</protein>
<dbReference type="GO" id="GO:0140359">
    <property type="term" value="F:ABC-type transporter activity"/>
    <property type="evidence" value="ECO:0007669"/>
    <property type="project" value="InterPro"/>
</dbReference>
<feature type="transmembrane region" description="Helical" evidence="10">
    <location>
        <begin position="442"/>
        <end position="463"/>
    </location>
</feature>
<evidence type="ECO:0000256" key="1">
    <source>
        <dbReference type="ARBA" id="ARBA00004141"/>
    </source>
</evidence>
<dbReference type="InterPro" id="IPR034001">
    <property type="entry name" value="ABCG_PDR_1"/>
</dbReference>
<feature type="transmembrane region" description="Helical" evidence="10">
    <location>
        <begin position="1149"/>
        <end position="1175"/>
    </location>
</feature>
<dbReference type="Gene3D" id="3.40.50.300">
    <property type="entry name" value="P-loop containing nucleotide triphosphate hydrolases"/>
    <property type="match status" value="2"/>
</dbReference>
<evidence type="ECO:0000256" key="8">
    <source>
        <dbReference type="ARBA" id="ARBA00023136"/>
    </source>
</evidence>
<feature type="compositionally biased region" description="Basic and acidic residues" evidence="9">
    <location>
        <begin position="698"/>
        <end position="707"/>
    </location>
</feature>
<dbReference type="Pfam" id="PF01061">
    <property type="entry name" value="ABC2_membrane"/>
    <property type="match status" value="2"/>
</dbReference>
<keyword evidence="8 10" id="KW-0472">Membrane</keyword>
<dbReference type="Pfam" id="PF06422">
    <property type="entry name" value="PDR_CDR"/>
    <property type="match status" value="2"/>
</dbReference>
<feature type="transmembrane region" description="Helical" evidence="10">
    <location>
        <begin position="483"/>
        <end position="509"/>
    </location>
</feature>
<feature type="domain" description="ABC transporter" evidence="11">
    <location>
        <begin position="44"/>
        <end position="294"/>
    </location>
</feature>
<dbReference type="FunFam" id="3.40.50.300:FF:000054">
    <property type="entry name" value="ABC multidrug transporter atrF"/>
    <property type="match status" value="1"/>
</dbReference>
<dbReference type="InterPro" id="IPR017871">
    <property type="entry name" value="ABC_transporter-like_CS"/>
</dbReference>
<dbReference type="PANTHER" id="PTHR19241">
    <property type="entry name" value="ATP-BINDING CASSETTE TRANSPORTER"/>
    <property type="match status" value="1"/>
</dbReference>
<evidence type="ECO:0000256" key="5">
    <source>
        <dbReference type="ARBA" id="ARBA00022741"/>
    </source>
</evidence>
<dbReference type="InterPro" id="IPR003593">
    <property type="entry name" value="AAA+_ATPase"/>
</dbReference>
<dbReference type="GO" id="GO:0016887">
    <property type="term" value="F:ATP hydrolysis activity"/>
    <property type="evidence" value="ECO:0007669"/>
    <property type="project" value="InterPro"/>
</dbReference>
<dbReference type="PROSITE" id="PS50893">
    <property type="entry name" value="ABC_TRANSPORTER_2"/>
    <property type="match status" value="2"/>
</dbReference>
<dbReference type="PROSITE" id="PS00211">
    <property type="entry name" value="ABC_TRANSPORTER_1"/>
    <property type="match status" value="1"/>
</dbReference>
<keyword evidence="5" id="KW-0547">Nucleotide-binding</keyword>
<feature type="transmembrane region" description="Helical" evidence="10">
    <location>
        <begin position="1214"/>
        <end position="1235"/>
    </location>
</feature>
<dbReference type="GeneID" id="87838659"/>
<feature type="transmembrane region" description="Helical" evidence="10">
    <location>
        <begin position="518"/>
        <end position="540"/>
    </location>
</feature>
<feature type="region of interest" description="Disordered" evidence="9">
    <location>
        <begin position="698"/>
        <end position="728"/>
    </location>
</feature>
<dbReference type="GO" id="GO:0016020">
    <property type="term" value="C:membrane"/>
    <property type="evidence" value="ECO:0007669"/>
    <property type="project" value="UniProtKB-SubCell"/>
</dbReference>
<feature type="transmembrane region" description="Helical" evidence="10">
    <location>
        <begin position="651"/>
        <end position="672"/>
    </location>
</feature>
<gene>
    <name evidence="12" type="ORF">B0H64DRAFT_360705</name>
</gene>
<comment type="caution">
    <text evidence="12">The sequence shown here is derived from an EMBL/GenBank/DDBJ whole genome shotgun (WGS) entry which is preliminary data.</text>
</comment>
<accession>A0AAE0LSY7</accession>
<dbReference type="Pfam" id="PF19055">
    <property type="entry name" value="ABC2_membrane_7"/>
    <property type="match status" value="1"/>
</dbReference>
<proteinExistence type="inferred from homology"/>
<dbReference type="InterPro" id="IPR003439">
    <property type="entry name" value="ABC_transporter-like_ATP-bd"/>
</dbReference>
<comment type="similarity">
    <text evidence="2">Belongs to the ABC transporter superfamily. ABCG family. PDR (TC 3.A.1.205) subfamily.</text>
</comment>
<dbReference type="InterPro" id="IPR013525">
    <property type="entry name" value="ABC2_TM"/>
</dbReference>
<evidence type="ECO:0000256" key="9">
    <source>
        <dbReference type="SAM" id="MobiDB-lite"/>
    </source>
</evidence>
<reference evidence="12" key="2">
    <citation type="submission" date="2023-06" db="EMBL/GenBank/DDBJ databases">
        <authorList>
            <consortium name="Lawrence Berkeley National Laboratory"/>
            <person name="Haridas S."/>
            <person name="Hensen N."/>
            <person name="Bonometti L."/>
            <person name="Westerberg I."/>
            <person name="Brannstrom I.O."/>
            <person name="Guillou S."/>
            <person name="Cros-Aarteil S."/>
            <person name="Calhoun S."/>
            <person name="Kuo A."/>
            <person name="Mondo S."/>
            <person name="Pangilinan J."/>
            <person name="Riley R."/>
            <person name="Labutti K."/>
            <person name="Andreopoulos B."/>
            <person name="Lipzen A."/>
            <person name="Chen C."/>
            <person name="Yanf M."/>
            <person name="Daum C."/>
            <person name="Ng V."/>
            <person name="Clum A."/>
            <person name="Steindorff A."/>
            <person name="Ohm R."/>
            <person name="Martin F."/>
            <person name="Silar P."/>
            <person name="Natvig D."/>
            <person name="Lalanne C."/>
            <person name="Gautier V."/>
            <person name="Ament-Velasquez S.L."/>
            <person name="Kruys A."/>
            <person name="Hutchinson M.I."/>
            <person name="Powell A.J."/>
            <person name="Barry K."/>
            <person name="Miller A.N."/>
            <person name="Grigoriev I.V."/>
            <person name="Debuchy R."/>
            <person name="Gladieux P."/>
            <person name="Thoren M.H."/>
            <person name="Johannesson H."/>
        </authorList>
    </citation>
    <scope>NUCLEOTIDE SEQUENCE</scope>
    <source>
        <strain evidence="12">CBS 168.71</strain>
    </source>
</reference>
<evidence type="ECO:0000256" key="4">
    <source>
        <dbReference type="ARBA" id="ARBA00022692"/>
    </source>
</evidence>
<evidence type="ECO:0000256" key="10">
    <source>
        <dbReference type="SAM" id="Phobius"/>
    </source>
</evidence>
<dbReference type="Proteomes" id="UP001278766">
    <property type="component" value="Unassembled WGS sequence"/>
</dbReference>
<feature type="transmembrane region" description="Helical" evidence="10">
    <location>
        <begin position="412"/>
        <end position="430"/>
    </location>
</feature>
<keyword evidence="4 10" id="KW-0812">Transmembrane</keyword>
<evidence type="ECO:0000256" key="6">
    <source>
        <dbReference type="ARBA" id="ARBA00022840"/>
    </source>
</evidence>
<evidence type="ECO:0000313" key="13">
    <source>
        <dbReference type="Proteomes" id="UP001278766"/>
    </source>
</evidence>
<dbReference type="Pfam" id="PF00005">
    <property type="entry name" value="ABC_tran"/>
    <property type="match status" value="2"/>
</dbReference>
<comment type="subcellular location">
    <subcellularLocation>
        <location evidence="1">Membrane</location>
        <topology evidence="1">Multi-pass membrane protein</topology>
    </subcellularLocation>
</comment>
<dbReference type="CDD" id="cd03232">
    <property type="entry name" value="ABCG_PDR_domain2"/>
    <property type="match status" value="1"/>
</dbReference>
<evidence type="ECO:0000256" key="3">
    <source>
        <dbReference type="ARBA" id="ARBA00022448"/>
    </source>
</evidence>